<protein>
    <submittedName>
        <fullName evidence="1">Uncharacterized protein</fullName>
    </submittedName>
</protein>
<dbReference type="EMBL" id="CP017717">
    <property type="protein sequence ID" value="AQZ65253.1"/>
    <property type="molecule type" value="Genomic_DNA"/>
</dbReference>
<proteinExistence type="predicted"/>
<sequence>MSTEGWRAKLDARTRHHLAAAGDEAGPLEILLLTAVPPSRAQLAELRAAGLRTYAAEGAVVSGAVEGVAPLRRLAGLPFVLRIELSREGHQEQGQGWA</sequence>
<organism evidence="1 2">
    <name type="scientific">[Actinomadura] parvosata subsp. kistnae</name>
    <dbReference type="NCBI Taxonomy" id="1909395"/>
    <lineage>
        <taxon>Bacteria</taxon>
        <taxon>Bacillati</taxon>
        <taxon>Actinomycetota</taxon>
        <taxon>Actinomycetes</taxon>
        <taxon>Streptosporangiales</taxon>
        <taxon>Streptosporangiaceae</taxon>
        <taxon>Nonomuraea</taxon>
    </lineage>
</organism>
<keyword evidence="2" id="KW-1185">Reference proteome</keyword>
<dbReference type="AlphaFoldDB" id="A0A1V0A4X3"/>
<accession>A0A1V0A4X3</accession>
<dbReference type="Proteomes" id="UP000190797">
    <property type="component" value="Chromosome"/>
</dbReference>
<dbReference type="KEGG" id="noa:BKM31_30805"/>
<reference evidence="2" key="1">
    <citation type="journal article" date="2017" name="Med. Chem. Commun.">
        <title>Nonomuraea sp. ATCC 55076 harbours the largest actinomycete chromosome to date and the kistamicin biosynthetic gene cluster.</title>
        <authorList>
            <person name="Nazari B."/>
            <person name="Forneris C.C."/>
            <person name="Gibson M.I."/>
            <person name="Moon K."/>
            <person name="Schramma K.R."/>
            <person name="Seyedsayamdost M.R."/>
        </authorList>
    </citation>
    <scope>NUCLEOTIDE SEQUENCE [LARGE SCALE GENOMIC DNA]</scope>
    <source>
        <strain evidence="2">ATCC 55076</strain>
    </source>
</reference>
<evidence type="ECO:0000313" key="1">
    <source>
        <dbReference type="EMBL" id="AQZ65253.1"/>
    </source>
</evidence>
<evidence type="ECO:0000313" key="2">
    <source>
        <dbReference type="Proteomes" id="UP000190797"/>
    </source>
</evidence>
<gene>
    <name evidence="1" type="ORF">BKM31_30805</name>
</gene>
<name>A0A1V0A4X3_9ACTN</name>
<dbReference type="STRING" id="1909395.BKM31_30805"/>
<dbReference type="RefSeq" id="WP_080041504.1">
    <property type="nucleotide sequence ID" value="NZ_CP017717.1"/>
</dbReference>